<organism evidence="1">
    <name type="scientific">Pseudictyota dubia</name>
    <dbReference type="NCBI Taxonomy" id="2749911"/>
    <lineage>
        <taxon>Eukaryota</taxon>
        <taxon>Sar</taxon>
        <taxon>Stramenopiles</taxon>
        <taxon>Ochrophyta</taxon>
        <taxon>Bacillariophyta</taxon>
        <taxon>Mediophyceae</taxon>
        <taxon>Biddulphiophycidae</taxon>
        <taxon>Eupodiscales</taxon>
        <taxon>Odontellaceae</taxon>
        <taxon>Pseudictyota</taxon>
    </lineage>
</organism>
<name>A0A7R9W9K5_9STRA</name>
<dbReference type="EMBL" id="HBED01033651">
    <property type="protein sequence ID" value="CAD8318087.1"/>
    <property type="molecule type" value="Transcribed_RNA"/>
</dbReference>
<accession>A0A7R9W9K5</accession>
<dbReference type="PANTHER" id="PTHR10000">
    <property type="entry name" value="PHOSPHOSERINE PHOSPHATASE"/>
    <property type="match status" value="1"/>
</dbReference>
<dbReference type="AlphaFoldDB" id="A0A7R9W9K5"/>
<dbReference type="SUPFAM" id="SSF56784">
    <property type="entry name" value="HAD-like"/>
    <property type="match status" value="1"/>
</dbReference>
<dbReference type="Gene3D" id="3.30.1240.10">
    <property type="match status" value="1"/>
</dbReference>
<sequence>MVSSPASTVSVIHSLGLKGGKPFGFPLVCLNGARGMEIRPSGMKYPLHDNAAQTTPTGDVSPTEVVGSLRFVELFHEPVPQNVAVKALGLAKELRLVTNYYIGHEIHAQPKEESHFNLTQRYTELTGTQIVHCDDDYGALLKQGLPSKLVVLCDSSELDCVCSKLKEALEGQANVVRGSPPFFVEVLNKDVNKGRGLELMCKRLGVTPEEAIAFGDGDNDKEFLGVAGRGIAMKNARDAVKEVADEVTEWTNAQVSHLASCTEQNSSSAHSIDYSFFL</sequence>
<dbReference type="Pfam" id="PF08282">
    <property type="entry name" value="Hydrolase_3"/>
    <property type="match status" value="1"/>
</dbReference>
<gene>
    <name evidence="1" type="ORF">TDUB1175_LOCUS16882</name>
</gene>
<proteinExistence type="predicted"/>
<dbReference type="PANTHER" id="PTHR10000:SF8">
    <property type="entry name" value="HAD SUPERFAMILY HYDROLASE-LIKE, TYPE 3"/>
    <property type="match status" value="1"/>
</dbReference>
<evidence type="ECO:0008006" key="2">
    <source>
        <dbReference type="Google" id="ProtNLM"/>
    </source>
</evidence>
<dbReference type="Gene3D" id="3.40.50.1000">
    <property type="entry name" value="HAD superfamily/HAD-like"/>
    <property type="match status" value="1"/>
</dbReference>
<evidence type="ECO:0000313" key="1">
    <source>
        <dbReference type="EMBL" id="CAD8318087.1"/>
    </source>
</evidence>
<dbReference type="GO" id="GO:0005829">
    <property type="term" value="C:cytosol"/>
    <property type="evidence" value="ECO:0007669"/>
    <property type="project" value="TreeGrafter"/>
</dbReference>
<protein>
    <recommendedName>
        <fullName evidence="2">Haloacid dehalogenase-like hydrolase</fullName>
    </recommendedName>
</protein>
<dbReference type="GO" id="GO:0016791">
    <property type="term" value="F:phosphatase activity"/>
    <property type="evidence" value="ECO:0007669"/>
    <property type="project" value="TreeGrafter"/>
</dbReference>
<dbReference type="InterPro" id="IPR036412">
    <property type="entry name" value="HAD-like_sf"/>
</dbReference>
<dbReference type="GO" id="GO:0000287">
    <property type="term" value="F:magnesium ion binding"/>
    <property type="evidence" value="ECO:0007669"/>
    <property type="project" value="TreeGrafter"/>
</dbReference>
<dbReference type="PROSITE" id="PS01229">
    <property type="entry name" value="COF_2"/>
    <property type="match status" value="1"/>
</dbReference>
<reference evidence="1" key="1">
    <citation type="submission" date="2021-01" db="EMBL/GenBank/DDBJ databases">
        <authorList>
            <person name="Corre E."/>
            <person name="Pelletier E."/>
            <person name="Niang G."/>
            <person name="Scheremetjew M."/>
            <person name="Finn R."/>
            <person name="Kale V."/>
            <person name="Holt S."/>
            <person name="Cochrane G."/>
            <person name="Meng A."/>
            <person name="Brown T."/>
            <person name="Cohen L."/>
        </authorList>
    </citation>
    <scope>NUCLEOTIDE SEQUENCE</scope>
    <source>
        <strain evidence="1">CCMP147</strain>
    </source>
</reference>
<dbReference type="InterPro" id="IPR023214">
    <property type="entry name" value="HAD_sf"/>
</dbReference>